<feature type="compositionally biased region" description="Low complexity" evidence="1">
    <location>
        <begin position="49"/>
        <end position="60"/>
    </location>
</feature>
<evidence type="ECO:0000313" key="3">
    <source>
        <dbReference type="EMBL" id="KAL2268843.1"/>
    </source>
</evidence>
<reference evidence="3 4" key="1">
    <citation type="journal article" date="2024" name="Commun. Biol.">
        <title>Comparative genomic analysis of thermophilic fungi reveals convergent evolutionary adaptations and gene losses.</title>
        <authorList>
            <person name="Steindorff A.S."/>
            <person name="Aguilar-Pontes M.V."/>
            <person name="Robinson A.J."/>
            <person name="Andreopoulos B."/>
            <person name="LaButti K."/>
            <person name="Kuo A."/>
            <person name="Mondo S."/>
            <person name="Riley R."/>
            <person name="Otillar R."/>
            <person name="Haridas S."/>
            <person name="Lipzen A."/>
            <person name="Grimwood J."/>
            <person name="Schmutz J."/>
            <person name="Clum A."/>
            <person name="Reid I.D."/>
            <person name="Moisan M.C."/>
            <person name="Butler G."/>
            <person name="Nguyen T.T.M."/>
            <person name="Dewar K."/>
            <person name="Conant G."/>
            <person name="Drula E."/>
            <person name="Henrissat B."/>
            <person name="Hansel C."/>
            <person name="Singer S."/>
            <person name="Hutchinson M.I."/>
            <person name="de Vries R.P."/>
            <person name="Natvig D.O."/>
            <person name="Powell A.J."/>
            <person name="Tsang A."/>
            <person name="Grigoriev I.V."/>
        </authorList>
    </citation>
    <scope>NUCLEOTIDE SEQUENCE [LARGE SCALE GENOMIC DNA]</scope>
    <source>
        <strain evidence="3 4">ATCC 22073</strain>
    </source>
</reference>
<sequence>MAFNTALTSAASALLTCYSYAACVANIIMASSSDSKGHIDRPRDHPDEAPAAPAPSTAASLHEPTVADVLVTKAMLSKALPREIVDIIIDLAEYWPRTTTVVAGAGSAIGSGGTDENVFVLRSPPLGLPSWSSTPRAPFGAAHQGTPPSPRPPGQDFSADDFQKVMGAPTSLLAHPCRRLVFTFRSHDQGWGGDPDCRGTYRRSWTWFEVGLERWCKPNPESAPQQQLPSLNVADLCTVIPQVQPRPNGNGYRFGHPLLPAPHLKIQCNVTASDHEKEHRVVWSYTDEVDPERDVEAAEALDEQGRGKATGDGKFVRDLKLGDVITVWSKARFPGWANHVQHVKLEVYYAV</sequence>
<dbReference type="EMBL" id="JAZGUE010000003">
    <property type="protein sequence ID" value="KAL2268843.1"/>
    <property type="molecule type" value="Genomic_DNA"/>
</dbReference>
<gene>
    <name evidence="3" type="ORF">VTJ83DRAFT_3689</name>
</gene>
<feature type="signal peptide" evidence="2">
    <location>
        <begin position="1"/>
        <end position="21"/>
    </location>
</feature>
<dbReference type="Proteomes" id="UP001600064">
    <property type="component" value="Unassembled WGS sequence"/>
</dbReference>
<feature type="chain" id="PRO_5045674092" evidence="2">
    <location>
        <begin position="22"/>
        <end position="351"/>
    </location>
</feature>
<keyword evidence="2" id="KW-0732">Signal</keyword>
<evidence type="ECO:0000256" key="2">
    <source>
        <dbReference type="SAM" id="SignalP"/>
    </source>
</evidence>
<organism evidence="3 4">
    <name type="scientific">Remersonia thermophila</name>
    <dbReference type="NCBI Taxonomy" id="72144"/>
    <lineage>
        <taxon>Eukaryota</taxon>
        <taxon>Fungi</taxon>
        <taxon>Dikarya</taxon>
        <taxon>Ascomycota</taxon>
        <taxon>Pezizomycotina</taxon>
        <taxon>Sordariomycetes</taxon>
        <taxon>Sordariomycetidae</taxon>
        <taxon>Sordariales</taxon>
        <taxon>Sordariales incertae sedis</taxon>
        <taxon>Remersonia</taxon>
    </lineage>
</organism>
<evidence type="ECO:0000256" key="1">
    <source>
        <dbReference type="SAM" id="MobiDB-lite"/>
    </source>
</evidence>
<feature type="compositionally biased region" description="Basic and acidic residues" evidence="1">
    <location>
        <begin position="35"/>
        <end position="48"/>
    </location>
</feature>
<proteinExistence type="predicted"/>
<name>A0ABR4DEN9_9PEZI</name>
<comment type="caution">
    <text evidence="3">The sequence shown here is derived from an EMBL/GenBank/DDBJ whole genome shotgun (WGS) entry which is preliminary data.</text>
</comment>
<feature type="region of interest" description="Disordered" evidence="1">
    <location>
        <begin position="35"/>
        <end position="60"/>
    </location>
</feature>
<evidence type="ECO:0000313" key="4">
    <source>
        <dbReference type="Proteomes" id="UP001600064"/>
    </source>
</evidence>
<keyword evidence="4" id="KW-1185">Reference proteome</keyword>
<protein>
    <submittedName>
        <fullName evidence="3">Uncharacterized protein</fullName>
    </submittedName>
</protein>
<dbReference type="GeneID" id="98124738"/>
<dbReference type="RefSeq" id="XP_070867567.1">
    <property type="nucleotide sequence ID" value="XM_071010094.1"/>
</dbReference>
<feature type="region of interest" description="Disordered" evidence="1">
    <location>
        <begin position="131"/>
        <end position="160"/>
    </location>
</feature>
<accession>A0ABR4DEN9</accession>